<dbReference type="InterPro" id="IPR023809">
    <property type="entry name" value="Thiopep_bacteriocin_synth_dom"/>
</dbReference>
<keyword evidence="4" id="KW-1185">Reference proteome</keyword>
<gene>
    <name evidence="3" type="ORF">LVJ94_02345</name>
</gene>
<dbReference type="NCBIfam" id="TIGR03891">
    <property type="entry name" value="thiopep_ocin"/>
    <property type="match status" value="1"/>
</dbReference>
<proteinExistence type="predicted"/>
<accession>A0ABZ2L836</accession>
<reference evidence="3" key="1">
    <citation type="submission" date="2021-12" db="EMBL/GenBank/DDBJ databases">
        <title>Discovery of the Pendulisporaceae a myxobacterial family with distinct sporulation behavior and unique specialized metabolism.</title>
        <authorList>
            <person name="Garcia R."/>
            <person name="Popoff A."/>
            <person name="Bader C.D."/>
            <person name="Loehr J."/>
            <person name="Walesch S."/>
            <person name="Walt C."/>
            <person name="Boldt J."/>
            <person name="Bunk B."/>
            <person name="Haeckl F.J.F.P.J."/>
            <person name="Gunesch A.P."/>
            <person name="Birkelbach J."/>
            <person name="Nuebel U."/>
            <person name="Pietschmann T."/>
            <person name="Bach T."/>
            <person name="Mueller R."/>
        </authorList>
    </citation>
    <scope>NUCLEOTIDE SEQUENCE</scope>
    <source>
        <strain evidence="3">MSr11367</strain>
    </source>
</reference>
<dbReference type="Pfam" id="PF04738">
    <property type="entry name" value="Lant_dehydr_N"/>
    <property type="match status" value="1"/>
</dbReference>
<dbReference type="InterPro" id="IPR006827">
    <property type="entry name" value="Lant_deHydtase_N"/>
</dbReference>
<dbReference type="RefSeq" id="WP_394835754.1">
    <property type="nucleotide sequence ID" value="NZ_CP089929.1"/>
</dbReference>
<organism evidence="3 4">
    <name type="scientific">Pendulispora rubella</name>
    <dbReference type="NCBI Taxonomy" id="2741070"/>
    <lineage>
        <taxon>Bacteria</taxon>
        <taxon>Pseudomonadati</taxon>
        <taxon>Myxococcota</taxon>
        <taxon>Myxococcia</taxon>
        <taxon>Myxococcales</taxon>
        <taxon>Sorangiineae</taxon>
        <taxon>Pendulisporaceae</taxon>
        <taxon>Pendulispora</taxon>
    </lineage>
</organism>
<feature type="domain" description="Thiopeptide-type bacteriocin biosynthesis" evidence="2">
    <location>
        <begin position="753"/>
        <end position="1029"/>
    </location>
</feature>
<sequence length="1049" mass="116127">MLDDFTHQGSCVVRAPLLPFDVLRDGLAPERLRTLLADPVIREALFVASPSLDIAVDAWLADPAAPRAHEVELILARYITRMAARPTPFGLFSTCAVATIGARTSLIVADRAECRRSSRLDMQYLTLLAEALERDPTVGRALCYRPNSSLKIGPQELRYVEAHHDPRSRRREFRLVSVEPDNALTAALDAATHVQTKDAIRDAILRHDPSVPLVEAVAFVDELAHAQVIESSVQPPVTGGDSLGSYASALALPEATRDISARLADVHGALRAMDERGLGAPRSAYRAIMTALEPLPVALDPARLFQVDAFRSSGAPCIGEGIVQEVKKAIALLHRMEPARDNPAMRRFRERFTERYGDREVALAEALDEECGLGFDMPNTKTGDVSPLLADLKWPGPPASEDPFGPRDVYKMRRLLALCASGRFEWQLDEQDVRALEVPAPAALPDAMAATVTLVAHSSEAIDGARYELLVHHVGGPSGASMLARFCHGDPGILALVERHLRAEERCRPDAVFAEIVHLPEGRMGNILCRPILRSHEIAYLGSSGAPAERQIAIDDLRVQVHQGKVRLRSVKLGQEVIPRLSSAHNHQAASLAMYRFLCALQYEGTASGLRWSWGPLASAPFLPRVRRGRAILSLATWTIETKELERAAREGALRRDLGLPRWTSVVDHDRVLPLDLEQPHAVTQLLALARGSDTIRLQELYPDPERMCATGTDGRYTHEIVIPLARTQPSSPKHVLVPSPDTERTFPPGSAWLYAKIYTGPATSDRVLRTAIAPLVREGLEAKWIDGWFFIRYADPEPHVRVRFRGEPQRLLGDVWPRLHARLAPLLASGTVVRIQLDTYERETERYGGAQGILVAERIFEADSVAALALLEALGGDADARWRAALYGMHTLLEDTRIDDTSRRELSARGREAFATEHRLDAAARRSLGARYRTERAAVERLLAGAFDGDEAYEAYEKWEPVLAIFRARSLALVPQFARLRELCDAGALQTPLEDILQSFIHMHVNRVIRDNPRAHEMVLYDFLFRAYDSAAARSRRAAAPVAPRFHA</sequence>
<evidence type="ECO:0000259" key="1">
    <source>
        <dbReference type="Pfam" id="PF04738"/>
    </source>
</evidence>
<feature type="domain" description="Lantibiotic dehydratase N-terminal" evidence="1">
    <location>
        <begin position="37"/>
        <end position="685"/>
    </location>
</feature>
<evidence type="ECO:0000313" key="4">
    <source>
        <dbReference type="Proteomes" id="UP001374803"/>
    </source>
</evidence>
<dbReference type="EMBL" id="CP089983">
    <property type="protein sequence ID" value="WXB06103.1"/>
    <property type="molecule type" value="Genomic_DNA"/>
</dbReference>
<evidence type="ECO:0000313" key="3">
    <source>
        <dbReference type="EMBL" id="WXB06103.1"/>
    </source>
</evidence>
<protein>
    <submittedName>
        <fullName evidence="3">Lantibiotic dehydratase</fullName>
    </submittedName>
</protein>
<name>A0ABZ2L836_9BACT</name>
<evidence type="ECO:0000259" key="2">
    <source>
        <dbReference type="Pfam" id="PF14028"/>
    </source>
</evidence>
<dbReference type="Pfam" id="PF14028">
    <property type="entry name" value="Lant_dehydr_C"/>
    <property type="match status" value="1"/>
</dbReference>
<dbReference type="Proteomes" id="UP001374803">
    <property type="component" value="Chromosome"/>
</dbReference>